<dbReference type="InterPro" id="IPR013425">
    <property type="entry name" value="Autotrns_rpt"/>
</dbReference>
<dbReference type="InterPro" id="IPR030895">
    <property type="entry name" value="T5SS_PEPC_rpt"/>
</dbReference>
<proteinExistence type="predicted"/>
<keyword evidence="4" id="KW-1185">Reference proteome</keyword>
<evidence type="ECO:0000256" key="2">
    <source>
        <dbReference type="SAM" id="MobiDB-lite"/>
    </source>
</evidence>
<feature type="region of interest" description="Disordered" evidence="2">
    <location>
        <begin position="104"/>
        <end position="123"/>
    </location>
</feature>
<organism evidence="3 4">
    <name type="scientific">Luteolibacter rhizosphaerae</name>
    <dbReference type="NCBI Taxonomy" id="2989719"/>
    <lineage>
        <taxon>Bacteria</taxon>
        <taxon>Pseudomonadati</taxon>
        <taxon>Verrucomicrobiota</taxon>
        <taxon>Verrucomicrobiia</taxon>
        <taxon>Verrucomicrobiales</taxon>
        <taxon>Verrucomicrobiaceae</taxon>
        <taxon>Luteolibacter</taxon>
    </lineage>
</organism>
<sequence>MKNQPTRTPITRASLTAAATYNSRWFATLVAGTTVLGSSSFAVDNLWNGSVSNDWNTAANWSLGRVPNIANGQPTGDNFDDATIQTLTNFPVLTASPVVHPRDIKVGNANGTTGRVDHRAGTARTGSGNWMFVGTAGGNGTYNLADTSGTGGASTGFAQGTGSLNVGGPTGSGARLYVGGDDGGGDGGTGLLNVNTSGTLSATNDIIVGSQAGTGVMNLDNGTVNSGNAGAGAWVYIGVNTGNGTLNMNGGSITVNGRFYTARNNATGLVNFNQGSISTNGHFIVAENENDTFVNPNNGTFNHNAGTVNVGGGGEMWVGQRTGSVGIYNFSSGTINVNSWVAIGRDGGTGTFNMSGGTFTKGGAADQRFIVGATGPGTMTQGAGLVDITSSQMWVGENNAGTYTLNGGEVRTPNDLTVAQNGSATGILNLNGGTLRTSKIVGGGGNATVRFNGTQIFGTSNQPNFLAGSDVAEIQAGGLLVNSNGFNLTAPQALSGTGNVTKSGTGTLALVGASTFTGTSTVSAGKLVLGTRDPLAAAAGAVTVANNAAFGVTLSGIEQSLTIPSAGFGTGTTLDINIGNNFPPQTGFAPLKVTGAINLAANLPINLTHDFPETGTYELIQYGSKTGTGNFVIGTLPLGMAATLDTATPGVVKLVVTSVALPRWEAGVSNDWNTTEVNWVNTLTSTGTTFTNGNPALFDDNAQGAEFNNGAVDLNVTVSPGLTTFNNSLYDYTLAGSGSISGAGGLTKQGTANTTISTTNNYTGQTRLEGGTVTVNTLTNGGVAGPLGAASSASSNLVIAGGGLVYTGASTTIDRGWSYDSPLDNALGSINIANNLTVTGQLIAPNQGKLQKLGAGTLTLSFPGANVLGKGAGTPASLRVDEGSLVLEGGGTQTNSVTGEVWVGSNGLTGATATLNSTSLTASSWMVVSRGNGTTGLVSSLTANNSTITTQGLATANLSGVVGHSAIGNITLNNSTINTGDINIGEGAGGTSTVTLNGNSQLNTTNRVFLGNENGANGTLIVKDTASFNRTGGWLSIGGNGTGTITVQNSGVLNNTAGDFNISDVDNSNGTLNVQDSAVVNAGTFFVGKGVNTIGNFNISGGTLNGGTTLVAQNATSNGTITQTGGTVNIGNNDVVFIGENGTGTWNQSAGVVNTTGWTVVGRYQGANGVLNITGGTFNQNQTDRRVIVGEDGTGTLSVSGSGALNVNGDLLVIGNGGNGNGTVNLDGGTITTKRVQKGSGGISAFNFDGGLLKAGAGAQAVFFTGIDTATVEDGGANIDSNGQTIEITSSLMTDGNGGGLTKLGAGTLYLSGFNSYTGLTTVSAGALGGAGFIDGSVQVATGASIAPGNPTGILEVDGNVNFATGSNFAVTINNANPTPAGELDVNGTLNLANANLTLTGTPTLPVYIIASYGTLSGGFASTPTLPAGYTLQTNYLGNNQIAIVRPASPFENWVDDFFPFETDPAVIGADADPDGDGDTNVQEFMLGGVPNDGSNGAKVYKLVADSSDGGTANELLLTIAVLNGTPVFAGSPSPSAATQGYTYTAQGSTNLSAFTTQVNVVTPVTTGLPAAPSGYTYRTFSLNGSDGLPSRGFLRVNVTPTP</sequence>
<dbReference type="Pfam" id="PF12951">
    <property type="entry name" value="PATR"/>
    <property type="match status" value="3"/>
</dbReference>
<gene>
    <name evidence="3" type="ORF">OJ996_06255</name>
</gene>
<evidence type="ECO:0000313" key="4">
    <source>
        <dbReference type="Proteomes" id="UP001165653"/>
    </source>
</evidence>
<dbReference type="RefSeq" id="WP_264512342.1">
    <property type="nucleotide sequence ID" value="NZ_JAPDDR010000003.1"/>
</dbReference>
<evidence type="ECO:0000256" key="1">
    <source>
        <dbReference type="ARBA" id="ARBA00022729"/>
    </source>
</evidence>
<dbReference type="EMBL" id="JAPDDR010000003">
    <property type="protein sequence ID" value="MCW1913164.1"/>
    <property type="molecule type" value="Genomic_DNA"/>
</dbReference>
<evidence type="ECO:0000313" key="3">
    <source>
        <dbReference type="EMBL" id="MCW1913164.1"/>
    </source>
</evidence>
<dbReference type="NCBIfam" id="TIGR02601">
    <property type="entry name" value="autotrns_rpt"/>
    <property type="match status" value="2"/>
</dbReference>
<name>A0ABT3G0P4_9BACT</name>
<dbReference type="InterPro" id="IPR011050">
    <property type="entry name" value="Pectin_lyase_fold/virulence"/>
</dbReference>
<accession>A0ABT3G0P4</accession>
<comment type="caution">
    <text evidence="3">The sequence shown here is derived from an EMBL/GenBank/DDBJ whole genome shotgun (WGS) entry which is preliminary data.</text>
</comment>
<dbReference type="Proteomes" id="UP001165653">
    <property type="component" value="Unassembled WGS sequence"/>
</dbReference>
<keyword evidence="1" id="KW-0732">Signal</keyword>
<reference evidence="3" key="1">
    <citation type="submission" date="2022-10" db="EMBL/GenBank/DDBJ databases">
        <title>Luteolibacter sp. GHJ8, whole genome shotgun sequencing project.</title>
        <authorList>
            <person name="Zhao G."/>
            <person name="Shen L."/>
        </authorList>
    </citation>
    <scope>NUCLEOTIDE SEQUENCE</scope>
    <source>
        <strain evidence="3">GHJ8</strain>
    </source>
</reference>
<protein>
    <submittedName>
        <fullName evidence="3">Autotransporter-associated beta strand repeat-containing protein</fullName>
    </submittedName>
</protein>
<dbReference type="SUPFAM" id="SSF51126">
    <property type="entry name" value="Pectin lyase-like"/>
    <property type="match status" value="2"/>
</dbReference>
<dbReference type="NCBIfam" id="TIGR04393">
    <property type="entry name" value="rpt_T5SS_PEPC"/>
    <property type="match status" value="1"/>
</dbReference>